<feature type="transmembrane region" description="Helical" evidence="6">
    <location>
        <begin position="177"/>
        <end position="200"/>
    </location>
</feature>
<evidence type="ECO:0000256" key="2">
    <source>
        <dbReference type="ARBA" id="ARBA00022692"/>
    </source>
</evidence>
<dbReference type="SMART" id="SM00679">
    <property type="entry name" value="CTNS"/>
    <property type="match status" value="2"/>
</dbReference>
<proteinExistence type="predicted"/>
<dbReference type="PIRSF" id="PIRSF023381">
    <property type="entry name" value="MannP-dilichol_defect-1p"/>
    <property type="match status" value="1"/>
</dbReference>
<organism evidence="7">
    <name type="scientific">Timema cristinae</name>
    <name type="common">Walking stick</name>
    <dbReference type="NCBI Taxonomy" id="61476"/>
    <lineage>
        <taxon>Eukaryota</taxon>
        <taxon>Metazoa</taxon>
        <taxon>Ecdysozoa</taxon>
        <taxon>Arthropoda</taxon>
        <taxon>Hexapoda</taxon>
        <taxon>Insecta</taxon>
        <taxon>Pterygota</taxon>
        <taxon>Neoptera</taxon>
        <taxon>Polyneoptera</taxon>
        <taxon>Phasmatodea</taxon>
        <taxon>Timematodea</taxon>
        <taxon>Timematoidea</taxon>
        <taxon>Timematidae</taxon>
        <taxon>Timema</taxon>
    </lineage>
</organism>
<accession>A0A7R9GTE6</accession>
<protein>
    <recommendedName>
        <fullName evidence="5">Solute carrier family 66 member 3</fullName>
    </recommendedName>
</protein>
<evidence type="ECO:0000256" key="1">
    <source>
        <dbReference type="ARBA" id="ARBA00004141"/>
    </source>
</evidence>
<sequence>MAILLLIADILSVITILLCLVLKIPQILNVLKLKSAKGINVYGLILELTSYTIMTCYNYTNKYSLLSYMEYPIILIQQIILIYLVVKYMDLLGQFSFVCCGLYIGITVAFLTGLFPRRMLAFLVPLCTPVSASSKVVQLTEILKTKNAESVSLLTWFLSAFTNLTRVYTVYMDSADYTLLVNFTISVVLSSSVLAAAAFYRHPKKD</sequence>
<name>A0A7R9GTE6_TIMCR</name>
<feature type="transmembrane region" description="Helical" evidence="6">
    <location>
        <begin position="71"/>
        <end position="89"/>
    </location>
</feature>
<reference evidence="7" key="1">
    <citation type="submission" date="2020-11" db="EMBL/GenBank/DDBJ databases">
        <authorList>
            <person name="Tran Van P."/>
        </authorList>
    </citation>
    <scope>NUCLEOTIDE SEQUENCE</scope>
</reference>
<evidence type="ECO:0000256" key="6">
    <source>
        <dbReference type="SAM" id="Phobius"/>
    </source>
</evidence>
<dbReference type="EMBL" id="OC316929">
    <property type="protein sequence ID" value="CAD7394309.1"/>
    <property type="molecule type" value="Genomic_DNA"/>
</dbReference>
<dbReference type="PANTHER" id="PTHR12226">
    <property type="entry name" value="MANNOSE-P-DOLICHOL UTILIZATION DEFECT 1 LEC35 -RELATED"/>
    <property type="match status" value="1"/>
</dbReference>
<keyword evidence="4 5" id="KW-0472">Membrane</keyword>
<dbReference type="InterPro" id="IPR006603">
    <property type="entry name" value="PQ-loop_rpt"/>
</dbReference>
<comment type="subcellular location">
    <subcellularLocation>
        <location evidence="1 5">Membrane</location>
        <topology evidence="1 5">Multi-pass membrane protein</topology>
    </subcellularLocation>
</comment>
<dbReference type="GO" id="GO:0016020">
    <property type="term" value="C:membrane"/>
    <property type="evidence" value="ECO:0007669"/>
    <property type="project" value="UniProtKB-SubCell"/>
</dbReference>
<evidence type="ECO:0000256" key="4">
    <source>
        <dbReference type="ARBA" id="ARBA00023136"/>
    </source>
</evidence>
<dbReference type="Gene3D" id="1.20.1280.290">
    <property type="match status" value="1"/>
</dbReference>
<dbReference type="Pfam" id="PF04193">
    <property type="entry name" value="PQ-loop"/>
    <property type="match status" value="1"/>
</dbReference>
<dbReference type="AlphaFoldDB" id="A0A7R9GTE6"/>
<evidence type="ECO:0000256" key="3">
    <source>
        <dbReference type="ARBA" id="ARBA00022989"/>
    </source>
</evidence>
<gene>
    <name evidence="7" type="ORF">TCEB3V08_LOCUS2236</name>
</gene>
<keyword evidence="3 5" id="KW-1133">Transmembrane helix</keyword>
<feature type="transmembrane region" description="Helical" evidence="6">
    <location>
        <begin position="95"/>
        <end position="115"/>
    </location>
</feature>
<keyword evidence="2 5" id="KW-0812">Transmembrane</keyword>
<dbReference type="PANTHER" id="PTHR12226:SF3">
    <property type="entry name" value="SOLUTE CARRIER FAMILY 66 MEMBER 3"/>
    <property type="match status" value="1"/>
</dbReference>
<evidence type="ECO:0000313" key="7">
    <source>
        <dbReference type="EMBL" id="CAD7394309.1"/>
    </source>
</evidence>
<dbReference type="InterPro" id="IPR016817">
    <property type="entry name" value="MannP-dilichol_defect-1"/>
</dbReference>
<evidence type="ECO:0000256" key="5">
    <source>
        <dbReference type="PIRNR" id="PIRNR023381"/>
    </source>
</evidence>
<feature type="transmembrane region" description="Helical" evidence="6">
    <location>
        <begin position="39"/>
        <end position="59"/>
    </location>
</feature>